<reference evidence="1" key="1">
    <citation type="submission" date="2018-05" db="EMBL/GenBank/DDBJ databases">
        <authorList>
            <person name="Lanie J.A."/>
            <person name="Ng W.-L."/>
            <person name="Kazmierczak K.M."/>
            <person name="Andrzejewski T.M."/>
            <person name="Davidsen T.M."/>
            <person name="Wayne K.J."/>
            <person name="Tettelin H."/>
            <person name="Glass J.I."/>
            <person name="Rusch D."/>
            <person name="Podicherti R."/>
            <person name="Tsui H.-C.T."/>
            <person name="Winkler M.E."/>
        </authorList>
    </citation>
    <scope>NUCLEOTIDE SEQUENCE</scope>
</reference>
<proteinExistence type="predicted"/>
<evidence type="ECO:0000313" key="1">
    <source>
        <dbReference type="EMBL" id="SVC50973.1"/>
    </source>
</evidence>
<accession>A0A382MPQ0</accession>
<feature type="non-terminal residue" evidence="1">
    <location>
        <position position="43"/>
    </location>
</feature>
<dbReference type="EMBL" id="UINC01095134">
    <property type="protein sequence ID" value="SVC50973.1"/>
    <property type="molecule type" value="Genomic_DNA"/>
</dbReference>
<protein>
    <submittedName>
        <fullName evidence="1">Uncharacterized protein</fullName>
    </submittedName>
</protein>
<gene>
    <name evidence="1" type="ORF">METZ01_LOCUS303827</name>
</gene>
<organism evidence="1">
    <name type="scientific">marine metagenome</name>
    <dbReference type="NCBI Taxonomy" id="408172"/>
    <lineage>
        <taxon>unclassified sequences</taxon>
        <taxon>metagenomes</taxon>
        <taxon>ecological metagenomes</taxon>
    </lineage>
</organism>
<sequence length="43" mass="5201">MHTAKLSNISWRALHVWRRNGEELLTTWYTNFLPPLLEPVFYV</sequence>
<name>A0A382MPQ0_9ZZZZ</name>
<dbReference type="AlphaFoldDB" id="A0A382MPQ0"/>